<feature type="region of interest" description="Disordered" evidence="9">
    <location>
        <begin position="249"/>
        <end position="282"/>
    </location>
</feature>
<feature type="compositionally biased region" description="Basic and acidic residues" evidence="9">
    <location>
        <begin position="258"/>
        <end position="271"/>
    </location>
</feature>
<evidence type="ECO:0000256" key="8">
    <source>
        <dbReference type="ARBA" id="ARBA00048679"/>
    </source>
</evidence>
<keyword evidence="5" id="KW-0418">Kinase</keyword>
<dbReference type="InterPro" id="IPR050236">
    <property type="entry name" value="Ser_Thr_kinase_AGC"/>
</dbReference>
<evidence type="ECO:0000313" key="11">
    <source>
        <dbReference type="EMBL" id="CAD6931467.1"/>
    </source>
</evidence>
<evidence type="ECO:0000256" key="4">
    <source>
        <dbReference type="ARBA" id="ARBA00022741"/>
    </source>
</evidence>
<dbReference type="SUPFAM" id="SSF56112">
    <property type="entry name" value="Protein kinase-like (PK-like)"/>
    <property type="match status" value="1"/>
</dbReference>
<dbReference type="GO" id="GO:0005524">
    <property type="term" value="F:ATP binding"/>
    <property type="evidence" value="ECO:0007669"/>
    <property type="project" value="UniProtKB-KW"/>
</dbReference>
<dbReference type="PANTHER" id="PTHR24356:SF163">
    <property type="entry name" value="3-PHOSPHOINOSITIDE-DEPENDENT PROTEIN KINASE 1-RELATED"/>
    <property type="match status" value="1"/>
</dbReference>
<name>A0A9N8LT01_9BASI</name>
<evidence type="ECO:0000259" key="10">
    <source>
        <dbReference type="PROSITE" id="PS50011"/>
    </source>
</evidence>
<evidence type="ECO:0000256" key="7">
    <source>
        <dbReference type="ARBA" id="ARBA00047899"/>
    </source>
</evidence>
<feature type="compositionally biased region" description="Polar residues" evidence="9">
    <location>
        <begin position="134"/>
        <end position="147"/>
    </location>
</feature>
<comment type="caution">
    <text evidence="11">The sequence shown here is derived from an EMBL/GenBank/DDBJ whole genome shotgun (WGS) entry which is preliminary data.</text>
</comment>
<dbReference type="EC" id="2.7.11.1" evidence="1"/>
<gene>
    <name evidence="11" type="ORF">JKILLFL_G9430</name>
</gene>
<dbReference type="PROSITE" id="PS00108">
    <property type="entry name" value="PROTEIN_KINASE_ST"/>
    <property type="match status" value="1"/>
</dbReference>
<evidence type="ECO:0000313" key="12">
    <source>
        <dbReference type="Proteomes" id="UP000836404"/>
    </source>
</evidence>
<protein>
    <recommendedName>
        <fullName evidence="1">non-specific serine/threonine protein kinase</fullName>
        <ecNumber evidence="1">2.7.11.1</ecNumber>
    </recommendedName>
</protein>
<evidence type="ECO:0000256" key="5">
    <source>
        <dbReference type="ARBA" id="ARBA00022777"/>
    </source>
</evidence>
<keyword evidence="6" id="KW-0067">ATP-binding</keyword>
<dbReference type="GO" id="GO:0035556">
    <property type="term" value="P:intracellular signal transduction"/>
    <property type="evidence" value="ECO:0007669"/>
    <property type="project" value="TreeGrafter"/>
</dbReference>
<keyword evidence="12" id="KW-1185">Reference proteome</keyword>
<evidence type="ECO:0000256" key="9">
    <source>
        <dbReference type="SAM" id="MobiDB-lite"/>
    </source>
</evidence>
<evidence type="ECO:0000256" key="3">
    <source>
        <dbReference type="ARBA" id="ARBA00022679"/>
    </source>
</evidence>
<organism evidence="11 12">
    <name type="scientific">Tilletia laevis</name>
    <dbReference type="NCBI Taxonomy" id="157183"/>
    <lineage>
        <taxon>Eukaryota</taxon>
        <taxon>Fungi</taxon>
        <taxon>Dikarya</taxon>
        <taxon>Basidiomycota</taxon>
        <taxon>Ustilaginomycotina</taxon>
        <taxon>Exobasidiomycetes</taxon>
        <taxon>Tilletiales</taxon>
        <taxon>Tilletiaceae</taxon>
        <taxon>Tilletia</taxon>
    </lineage>
</organism>
<comment type="catalytic activity">
    <reaction evidence="8">
        <text>L-seryl-[protein] + ATP = O-phospho-L-seryl-[protein] + ADP + H(+)</text>
        <dbReference type="Rhea" id="RHEA:17989"/>
        <dbReference type="Rhea" id="RHEA-COMP:9863"/>
        <dbReference type="Rhea" id="RHEA-COMP:11604"/>
        <dbReference type="ChEBI" id="CHEBI:15378"/>
        <dbReference type="ChEBI" id="CHEBI:29999"/>
        <dbReference type="ChEBI" id="CHEBI:30616"/>
        <dbReference type="ChEBI" id="CHEBI:83421"/>
        <dbReference type="ChEBI" id="CHEBI:456216"/>
        <dbReference type="EC" id="2.7.11.1"/>
    </reaction>
</comment>
<keyword evidence="2" id="KW-0723">Serine/threonine-protein kinase</keyword>
<keyword evidence="4" id="KW-0547">Nucleotide-binding</keyword>
<dbReference type="GO" id="GO:0004674">
    <property type="term" value="F:protein serine/threonine kinase activity"/>
    <property type="evidence" value="ECO:0007669"/>
    <property type="project" value="UniProtKB-KW"/>
</dbReference>
<feature type="region of interest" description="Disordered" evidence="9">
    <location>
        <begin position="332"/>
        <end position="367"/>
    </location>
</feature>
<feature type="region of interest" description="Disordered" evidence="9">
    <location>
        <begin position="80"/>
        <end position="147"/>
    </location>
</feature>
<keyword evidence="3" id="KW-0808">Transferase</keyword>
<dbReference type="Pfam" id="PF00069">
    <property type="entry name" value="Pkinase"/>
    <property type="match status" value="2"/>
</dbReference>
<dbReference type="InterPro" id="IPR008271">
    <property type="entry name" value="Ser/Thr_kinase_AS"/>
</dbReference>
<dbReference type="EMBL" id="CAJHJF010002929">
    <property type="protein sequence ID" value="CAD6931467.1"/>
    <property type="molecule type" value="Genomic_DNA"/>
</dbReference>
<dbReference type="InterPro" id="IPR011009">
    <property type="entry name" value="Kinase-like_dom_sf"/>
</dbReference>
<evidence type="ECO:0000256" key="6">
    <source>
        <dbReference type="ARBA" id="ARBA00022840"/>
    </source>
</evidence>
<feature type="domain" description="Protein kinase" evidence="10">
    <location>
        <begin position="1"/>
        <end position="257"/>
    </location>
</feature>
<dbReference type="PROSITE" id="PS50011">
    <property type="entry name" value="PROTEIN_KINASE_DOM"/>
    <property type="match status" value="1"/>
</dbReference>
<dbReference type="PANTHER" id="PTHR24356">
    <property type="entry name" value="SERINE/THREONINE-PROTEIN KINASE"/>
    <property type="match status" value="1"/>
</dbReference>
<dbReference type="AlphaFoldDB" id="A0A9N8LT01"/>
<dbReference type="SMART" id="SM00220">
    <property type="entry name" value="S_TKc"/>
    <property type="match status" value="1"/>
</dbReference>
<dbReference type="InterPro" id="IPR000719">
    <property type="entry name" value="Prot_kinase_dom"/>
</dbReference>
<feature type="non-terminal residue" evidence="11">
    <location>
        <position position="1"/>
    </location>
</feature>
<sequence>FVLALAPNGELLSHIKTLGSFSLTCIRYYSAQLLDALRSIHEAGVIHRDVKPENVLFDKEMRIKITDFGSAKILTPSPAALAAGRAGPPPSGSSGPPSSPTPQRHVLAPRLSSTSIRPALARSTDEGEPKAGTANGSTSTSGPATEKASSFVGTAEYVSPELLLSRQVSFASDWWAFGCILFQMLCGRPPFKGPTEYQTFQRILHRELEWPEQFEGEGEDGGQGLGEIRELVEKLLVLAPEDRLGYVPISKPASASAEGEKEKEKEDEPGKTQRILDAASQGASQIRSQAFFKDVDWDTLWTGPVPALEPGRIGPRVPLSTPMSMLEYEFGDEGFFGEDDDDDDEEEEDGPEEEEQEVMVNGRAMLA</sequence>
<feature type="compositionally biased region" description="Acidic residues" evidence="9">
    <location>
        <begin position="332"/>
        <end position="357"/>
    </location>
</feature>
<dbReference type="Gene3D" id="1.10.510.10">
    <property type="entry name" value="Transferase(Phosphotransferase) domain 1"/>
    <property type="match status" value="2"/>
</dbReference>
<evidence type="ECO:0000256" key="1">
    <source>
        <dbReference type="ARBA" id="ARBA00012513"/>
    </source>
</evidence>
<comment type="catalytic activity">
    <reaction evidence="7">
        <text>L-threonyl-[protein] + ATP = O-phospho-L-threonyl-[protein] + ADP + H(+)</text>
        <dbReference type="Rhea" id="RHEA:46608"/>
        <dbReference type="Rhea" id="RHEA-COMP:11060"/>
        <dbReference type="Rhea" id="RHEA-COMP:11605"/>
        <dbReference type="ChEBI" id="CHEBI:15378"/>
        <dbReference type="ChEBI" id="CHEBI:30013"/>
        <dbReference type="ChEBI" id="CHEBI:30616"/>
        <dbReference type="ChEBI" id="CHEBI:61977"/>
        <dbReference type="ChEBI" id="CHEBI:456216"/>
        <dbReference type="EC" id="2.7.11.1"/>
    </reaction>
</comment>
<reference evidence="11 12" key="1">
    <citation type="submission" date="2020-10" db="EMBL/GenBank/DDBJ databases">
        <authorList>
            <person name="Sedaghatjoo S."/>
        </authorList>
    </citation>
    <scope>NUCLEOTIDE SEQUENCE [LARGE SCALE GENOMIC DNA]</scope>
    <source>
        <strain evidence="11 12">LLFL</strain>
    </source>
</reference>
<feature type="compositionally biased region" description="Low complexity" evidence="9">
    <location>
        <begin position="80"/>
        <end position="96"/>
    </location>
</feature>
<accession>A0A9N8LT01</accession>
<evidence type="ECO:0000256" key="2">
    <source>
        <dbReference type="ARBA" id="ARBA00022527"/>
    </source>
</evidence>
<proteinExistence type="predicted"/>
<dbReference type="Proteomes" id="UP000836404">
    <property type="component" value="Unassembled WGS sequence"/>
</dbReference>